<sequence length="567" mass="66202">MDFIRRKYLVYTVDHNTNFLREDVLEKVTNFTLNHVLALQYLVTHFPRVVLTREVFASTNFYVFLHVARCAAVYDAALASSFDVVTLYVRAVVKNYSAFADVIQTYKDICQELLADERFLWVAARASAFEDVIGVNYDTSLNPLFHRGEPVRDMELVFTKLFRKTTFRAVKKLAVLRLLLWAYLCKQDTGLSFADNDAQDIYTLFQKTGPVVHGEMTEKFKAFMFPSNNTSYWIWLNGEIARDDDIYKDRDARTMYEKVLSYIYSEVKRGRVNKNMLKLVYIFDSDENIRNLVLEVMYGIPGDILGIIDSEDEAWKNYFVSFYRANFVDGFTFTNARRFYDDLFRVVAAIDPEHFVDGVAFETLFNARPGARARFDEMDINTTYVSRMVYQVPDVDLEAIERSRVCQIYNEDTQYYVREYNTYLFLHEDDPLVIDRGELVRLSTVPEAERFALFSVNVLKYYLDGQLARLGLVLASYRDDIVRCMVSHMKCLEDISAFVVYSVRRNASIVPAVVRTIVAHFNVPVLVVFQRFLRENLYHVNEYLDQSSHLTENDKKYILQIINHGRS</sequence>
<proteinExistence type="predicted"/>
<organism evidence="3">
    <name type="scientific">Rousettus bat poxvirus</name>
    <dbReference type="NCBI Taxonomy" id="3141933"/>
    <lineage>
        <taxon>Viruses</taxon>
        <taxon>Varidnaviria</taxon>
        <taxon>Bamfordvirae</taxon>
        <taxon>Nucleocytoviricota</taxon>
        <taxon>Pokkesviricetes</taxon>
        <taxon>Chitovirales</taxon>
        <taxon>Poxviridae</taxon>
    </lineage>
</organism>
<keyword evidence="2" id="KW-0946">Virion</keyword>
<dbReference type="GO" id="GO:0044423">
    <property type="term" value="C:virion component"/>
    <property type="evidence" value="ECO:0007669"/>
    <property type="project" value="UniProtKB-KW"/>
</dbReference>
<evidence type="ECO:0000313" key="3">
    <source>
        <dbReference type="EMBL" id="XBH23785.1"/>
    </source>
</evidence>
<evidence type="ECO:0000256" key="2">
    <source>
        <dbReference type="ARBA" id="ARBA00022844"/>
    </source>
</evidence>
<comment type="subcellular location">
    <subcellularLocation>
        <location evidence="1">Virion</location>
    </subcellularLocation>
</comment>
<reference evidence="3" key="1">
    <citation type="journal article" date="2024" name="Microbiome">
        <title>Substantial viral diversity in bats and rodents from East Africa: insights into evolution, recombination, and cocirculation.</title>
        <authorList>
            <person name="Wang D."/>
            <person name="Yang X."/>
            <person name="Ren Z."/>
            <person name="Hu B."/>
            <person name="Zhao H."/>
            <person name="Yang K."/>
            <person name="Shi P."/>
            <person name="Zhang Z."/>
            <person name="Feng Q."/>
            <person name="Nawenja C.V."/>
            <person name="Obanda V."/>
            <person name="Robert K."/>
            <person name="Nalikka B."/>
            <person name="Waruhiu C.N."/>
            <person name="Ochola G.O."/>
            <person name="Onyuok S.O."/>
            <person name="Ochieng H."/>
            <person name="Li B."/>
            <person name="Zhu Y."/>
            <person name="Si H."/>
            <person name="Yin J."/>
            <person name="Kristiansen K."/>
            <person name="Jin X."/>
            <person name="Xu X."/>
            <person name="Xiao M."/>
            <person name="Agwanda B."/>
            <person name="Ommeh S."/>
            <person name="Li J."/>
            <person name="Shi Z.L."/>
        </authorList>
    </citation>
    <scope>NUCLEOTIDE SEQUENCE</scope>
    <source>
        <strain evidence="3">1A/Uganda/UGR70/2019</strain>
    </source>
</reference>
<dbReference type="Pfam" id="PF04656">
    <property type="entry name" value="Pox_E6"/>
    <property type="match status" value="1"/>
</dbReference>
<protein>
    <submittedName>
        <fullName evidence="3">Uncharacterized protein</fullName>
    </submittedName>
</protein>
<dbReference type="EMBL" id="PP711852">
    <property type="protein sequence ID" value="XBH23785.1"/>
    <property type="molecule type" value="Genomic_DNA"/>
</dbReference>
<dbReference type="InterPro" id="IPR006749">
    <property type="entry name" value="Pox_E6"/>
</dbReference>
<dbReference type="PIRSF" id="PIRSF015629">
    <property type="entry name" value="VAC_E6R"/>
    <property type="match status" value="1"/>
</dbReference>
<reference evidence="3" key="2">
    <citation type="submission" date="2024-02" db="EMBL/GenBank/DDBJ databases">
        <authorList>
            <person name="Hu B."/>
        </authorList>
    </citation>
    <scope>NUCLEOTIDE SEQUENCE</scope>
    <source>
        <strain evidence="3">1A/Uganda/UGR70/2019</strain>
    </source>
</reference>
<name>A0AAU7E270_9POXV</name>
<evidence type="ECO:0000256" key="1">
    <source>
        <dbReference type="ARBA" id="ARBA00004328"/>
    </source>
</evidence>
<accession>A0AAU7E270</accession>